<dbReference type="Gene3D" id="1.20.58.1180">
    <property type="match status" value="1"/>
</dbReference>
<dbReference type="VEuPathDB" id="FungiDB:L203_05615"/>
<dbReference type="PANTHER" id="PTHR11362:SF82">
    <property type="entry name" value="PHOSPHATIDYLETHANOLAMINE-BINDING PROTEIN 4"/>
    <property type="match status" value="1"/>
</dbReference>
<evidence type="ECO:0000313" key="2">
    <source>
        <dbReference type="Proteomes" id="UP000094043"/>
    </source>
</evidence>
<organism evidence="1 2">
    <name type="scientific">Cryptococcus depauperatus CBS 7841</name>
    <dbReference type="NCBI Taxonomy" id="1295531"/>
    <lineage>
        <taxon>Eukaryota</taxon>
        <taxon>Fungi</taxon>
        <taxon>Dikarya</taxon>
        <taxon>Basidiomycota</taxon>
        <taxon>Agaricomycotina</taxon>
        <taxon>Tremellomycetes</taxon>
        <taxon>Tremellales</taxon>
        <taxon>Cryptococcaceae</taxon>
        <taxon>Cryptococcus</taxon>
    </lineage>
</organism>
<dbReference type="RefSeq" id="XP_066070716.1">
    <property type="nucleotide sequence ID" value="XM_066214619.1"/>
</dbReference>
<reference evidence="1" key="3">
    <citation type="submission" date="2024-01" db="EMBL/GenBank/DDBJ databases">
        <authorList>
            <person name="Coelho M.A."/>
            <person name="David-Palma M."/>
            <person name="Shea T."/>
            <person name="Sun S."/>
            <person name="Cuomo C.A."/>
            <person name="Heitman J."/>
        </authorList>
    </citation>
    <scope>NUCLEOTIDE SEQUENCE</scope>
    <source>
        <strain evidence="1">CBS 7841</strain>
    </source>
</reference>
<dbReference type="GeneID" id="91089457"/>
<dbReference type="InterPro" id="IPR008914">
    <property type="entry name" value="PEBP"/>
</dbReference>
<dbReference type="InterPro" id="IPR036610">
    <property type="entry name" value="PEBP-like_sf"/>
</dbReference>
<evidence type="ECO:0000313" key="1">
    <source>
        <dbReference type="EMBL" id="WVN90016.1"/>
    </source>
</evidence>
<dbReference type="SUPFAM" id="SSF49777">
    <property type="entry name" value="PEBP-like"/>
    <property type="match status" value="1"/>
</dbReference>
<dbReference type="Proteomes" id="UP000094043">
    <property type="component" value="Chromosome 6"/>
</dbReference>
<proteinExistence type="predicted"/>
<dbReference type="EMBL" id="CP143789">
    <property type="protein sequence ID" value="WVN90016.1"/>
    <property type="molecule type" value="Genomic_DNA"/>
</dbReference>
<protein>
    <submittedName>
        <fullName evidence="1">Uncharacterized protein</fullName>
    </submittedName>
</protein>
<dbReference type="OrthoDB" id="2153661at2759"/>
<sequence length="384" mass="43339">MSSKRSYRVAVRLACQKRSFSITSNPRKPLTTWEPALPQGVSPAYDAALAYLTTYQNQKKSRLESLRSSLPETPSIGQLQQVDKLEVEAFANDPSIRRNFRETGGKGQMDMKVMRWLAEEKWRKEGELDLLMQRALQLNVVPDLLPDIPPTAPLIVSVGSSRVIPAAFTKPSALLQPPNITHQLFHHPALPTSSSPNPSALHTLLVVDADAPDHERHTFQERLHYLKTDIPLSVTDGEVDLTDSFVGKQVIAWEPPAPEQGTPYHRYVCLLFRQHSPLTPSVSSRDLFNTRNFLASQGLNIHDLSGLSLFRAIWSEAEDEFINKVFKENRGVTEGAPIYRRVPKEVKYGLPLNAKEKRKEEIREQTWERAVNKLEGITGEELVI</sequence>
<gene>
    <name evidence="1" type="ORF">L203_105248</name>
</gene>
<dbReference type="AlphaFoldDB" id="A0A1E3HYF1"/>
<reference evidence="1" key="1">
    <citation type="submission" date="2016-06" db="EMBL/GenBank/DDBJ databases">
        <authorList>
            <person name="Cuomo C."/>
            <person name="Litvintseva A."/>
            <person name="Heitman J."/>
            <person name="Chen Y."/>
            <person name="Sun S."/>
            <person name="Springer D."/>
            <person name="Dromer F."/>
            <person name="Young S."/>
            <person name="Zeng Q."/>
            <person name="Chapman S."/>
            <person name="Gujja S."/>
            <person name="Saif S."/>
            <person name="Birren B."/>
        </authorList>
    </citation>
    <scope>NUCLEOTIDE SEQUENCE</scope>
    <source>
        <strain evidence="1">CBS 7841</strain>
    </source>
</reference>
<dbReference type="Gene3D" id="3.90.280.10">
    <property type="entry name" value="PEBP-like"/>
    <property type="match status" value="1"/>
</dbReference>
<name>A0A1E3HYF1_9TREE</name>
<dbReference type="PANTHER" id="PTHR11362">
    <property type="entry name" value="PHOSPHATIDYLETHANOLAMINE-BINDING PROTEIN"/>
    <property type="match status" value="1"/>
</dbReference>
<dbReference type="InterPro" id="IPR035810">
    <property type="entry name" value="PEBP_euk"/>
</dbReference>
<dbReference type="Pfam" id="PF01161">
    <property type="entry name" value="PBP"/>
    <property type="match status" value="1"/>
</dbReference>
<reference evidence="1" key="2">
    <citation type="journal article" date="2022" name="Elife">
        <title>Obligate sexual reproduction of a homothallic fungus closely related to the Cryptococcus pathogenic species complex.</title>
        <authorList>
            <person name="Passer A.R."/>
            <person name="Clancey S.A."/>
            <person name="Shea T."/>
            <person name="David-Palma M."/>
            <person name="Averette A.F."/>
            <person name="Boekhout T."/>
            <person name="Porcel B.M."/>
            <person name="Nowrousian M."/>
            <person name="Cuomo C.A."/>
            <person name="Sun S."/>
            <person name="Heitman J."/>
            <person name="Coelho M.A."/>
        </authorList>
    </citation>
    <scope>NUCLEOTIDE SEQUENCE</scope>
    <source>
        <strain evidence="1">CBS 7841</strain>
    </source>
</reference>
<dbReference type="CDD" id="cd00866">
    <property type="entry name" value="PEBP_euk"/>
    <property type="match status" value="1"/>
</dbReference>
<accession>A0A1E3HYF1</accession>
<keyword evidence="2" id="KW-1185">Reference proteome</keyword>
<dbReference type="KEGG" id="cdep:91089457"/>